<dbReference type="InterPro" id="IPR050482">
    <property type="entry name" value="Sensor_HK_TwoCompSys"/>
</dbReference>
<dbReference type="RefSeq" id="WP_184752463.1">
    <property type="nucleotide sequence ID" value="NZ_BAABEK010000002.1"/>
</dbReference>
<keyword evidence="10 13" id="KW-1133">Transmembrane helix</keyword>
<sequence length="591" mass="62885">MLCVTAEALLTYPLQQIAPGVSLGVVYLLGVLVVSLGWGLGLGMATAVVSGIAFDYFNNPPFGTLTIFSSWSWMPLVIFLVVALLASWAATLTRSLAVEADERRREADLDARLARLLLRTEHLRSALPAVSRRLAQALGLPFLAIELGAVTSDDSHTALPLLEGAAALGTLVVPAGLPEATLRRLNEWVVPSLNALLRAAHDREAIGRDLEASRDELRRVAQEQAALRRVATLVARGVSPAEMFGAVAREMGLILQADCTAIERYEPDRAVVVGSWSGRGPESALPPGSPRPLDEQSISALVLGAGRPMRMTDYDHGPGEISEWARAQGITSSIGSPIVVEARLWGVMIAFFNAPEPQPASAEERMLDFTELVATAISNAQARDELAASRARVVAASDETRHRIERDLHDGAQQRLVSLGLDLRATEATLPPELAELRTRLSRTVDGLTSVAEDLRELSRGLHPAILSKGGLGPALKTIARRSAVPVDLVLNIGRRLPESVEVAVYYIVSEALTNVAKHAHATMVCVELDVESASVEISIRDDGLGGADPHHGSGLIGLSDRIQALGGRMDVVSPAGGGTTLLATIPVWSG</sequence>
<dbReference type="Pfam" id="PF07730">
    <property type="entry name" value="HisKA_3"/>
    <property type="match status" value="1"/>
</dbReference>
<reference evidence="16 17" key="1">
    <citation type="submission" date="2020-08" db="EMBL/GenBank/DDBJ databases">
        <title>Sequencing the genomes of 1000 actinobacteria strains.</title>
        <authorList>
            <person name="Klenk H.-P."/>
        </authorList>
    </citation>
    <scope>NUCLEOTIDE SEQUENCE [LARGE SCALE GENOMIC DNA]</scope>
    <source>
        <strain evidence="16 17">DSM 43023</strain>
    </source>
</reference>
<dbReference type="PANTHER" id="PTHR24421:SF10">
    <property type="entry name" value="NITRATE_NITRITE SENSOR PROTEIN NARQ"/>
    <property type="match status" value="1"/>
</dbReference>
<dbReference type="PANTHER" id="PTHR24421">
    <property type="entry name" value="NITRATE/NITRITE SENSOR PROTEIN NARX-RELATED"/>
    <property type="match status" value="1"/>
</dbReference>
<evidence type="ECO:0000256" key="5">
    <source>
        <dbReference type="ARBA" id="ARBA00022679"/>
    </source>
</evidence>
<evidence type="ECO:0000259" key="14">
    <source>
        <dbReference type="SMART" id="SM00065"/>
    </source>
</evidence>
<dbReference type="Proteomes" id="UP000534286">
    <property type="component" value="Unassembled WGS sequence"/>
</dbReference>
<dbReference type="InterPro" id="IPR036890">
    <property type="entry name" value="HATPase_C_sf"/>
</dbReference>
<evidence type="ECO:0000259" key="15">
    <source>
        <dbReference type="SMART" id="SM00387"/>
    </source>
</evidence>
<dbReference type="Gene3D" id="1.20.5.1930">
    <property type="match status" value="1"/>
</dbReference>
<dbReference type="EC" id="2.7.13.3" evidence="3"/>
<dbReference type="SUPFAM" id="SSF55874">
    <property type="entry name" value="ATPase domain of HSP90 chaperone/DNA topoisomerase II/histidine kinase"/>
    <property type="match status" value="1"/>
</dbReference>
<gene>
    <name evidence="16" type="ORF">FHR32_000420</name>
</gene>
<keyword evidence="5" id="KW-0808">Transferase</keyword>
<evidence type="ECO:0000256" key="11">
    <source>
        <dbReference type="ARBA" id="ARBA00023012"/>
    </source>
</evidence>
<dbReference type="GO" id="GO:0000155">
    <property type="term" value="F:phosphorelay sensor kinase activity"/>
    <property type="evidence" value="ECO:0007669"/>
    <property type="project" value="InterPro"/>
</dbReference>
<dbReference type="Gene3D" id="1.20.120.620">
    <property type="entry name" value="Backbone structure of the membrane domain of e. Coli histidine kinase receptor kdpd"/>
    <property type="match status" value="1"/>
</dbReference>
<evidence type="ECO:0000256" key="4">
    <source>
        <dbReference type="ARBA" id="ARBA00022553"/>
    </source>
</evidence>
<protein>
    <recommendedName>
        <fullName evidence="3">histidine kinase</fullName>
        <ecNumber evidence="3">2.7.13.3</ecNumber>
    </recommendedName>
</protein>
<feature type="domain" description="GAF" evidence="14">
    <location>
        <begin position="239"/>
        <end position="387"/>
    </location>
</feature>
<evidence type="ECO:0000256" key="9">
    <source>
        <dbReference type="ARBA" id="ARBA00022840"/>
    </source>
</evidence>
<evidence type="ECO:0000256" key="8">
    <source>
        <dbReference type="ARBA" id="ARBA00022777"/>
    </source>
</evidence>
<keyword evidence="6 13" id="KW-0812">Transmembrane</keyword>
<keyword evidence="7" id="KW-0547">Nucleotide-binding</keyword>
<evidence type="ECO:0000256" key="12">
    <source>
        <dbReference type="ARBA" id="ARBA00023136"/>
    </source>
</evidence>
<comment type="caution">
    <text evidence="16">The sequence shown here is derived from an EMBL/GenBank/DDBJ whole genome shotgun (WGS) entry which is preliminary data.</text>
</comment>
<dbReference type="InterPro" id="IPR025201">
    <property type="entry name" value="KdpD_TM"/>
</dbReference>
<dbReference type="InterPro" id="IPR003594">
    <property type="entry name" value="HATPase_dom"/>
</dbReference>
<dbReference type="SMART" id="SM00387">
    <property type="entry name" value="HATPase_c"/>
    <property type="match status" value="1"/>
</dbReference>
<evidence type="ECO:0000256" key="2">
    <source>
        <dbReference type="ARBA" id="ARBA00004141"/>
    </source>
</evidence>
<dbReference type="GO" id="GO:0016020">
    <property type="term" value="C:membrane"/>
    <property type="evidence" value="ECO:0007669"/>
    <property type="project" value="UniProtKB-SubCell"/>
</dbReference>
<dbReference type="SUPFAM" id="SSF55781">
    <property type="entry name" value="GAF domain-like"/>
    <property type="match status" value="1"/>
</dbReference>
<evidence type="ECO:0000256" key="10">
    <source>
        <dbReference type="ARBA" id="ARBA00022989"/>
    </source>
</evidence>
<name>A0A7W7RQ53_9ACTN</name>
<evidence type="ECO:0000313" key="16">
    <source>
        <dbReference type="EMBL" id="MBB4936115.1"/>
    </source>
</evidence>
<feature type="transmembrane region" description="Helical" evidence="13">
    <location>
        <begin position="25"/>
        <end position="53"/>
    </location>
</feature>
<comment type="catalytic activity">
    <reaction evidence="1">
        <text>ATP + protein L-histidine = ADP + protein N-phospho-L-histidine.</text>
        <dbReference type="EC" id="2.7.13.3"/>
    </reaction>
</comment>
<feature type="transmembrane region" description="Helical" evidence="13">
    <location>
        <begin position="73"/>
        <end position="97"/>
    </location>
</feature>
<organism evidence="16 17">
    <name type="scientific">Streptosporangium album</name>
    <dbReference type="NCBI Taxonomy" id="47479"/>
    <lineage>
        <taxon>Bacteria</taxon>
        <taxon>Bacillati</taxon>
        <taxon>Actinomycetota</taxon>
        <taxon>Actinomycetes</taxon>
        <taxon>Streptosporangiales</taxon>
        <taxon>Streptosporangiaceae</taxon>
        <taxon>Streptosporangium</taxon>
    </lineage>
</organism>
<dbReference type="InterPro" id="IPR038318">
    <property type="entry name" value="KdpD_sf"/>
</dbReference>
<keyword evidence="9" id="KW-0067">ATP-binding</keyword>
<keyword evidence="17" id="KW-1185">Reference proteome</keyword>
<dbReference type="GO" id="GO:0005524">
    <property type="term" value="F:ATP binding"/>
    <property type="evidence" value="ECO:0007669"/>
    <property type="project" value="UniProtKB-KW"/>
</dbReference>
<dbReference type="Pfam" id="PF13493">
    <property type="entry name" value="DUF4118"/>
    <property type="match status" value="1"/>
</dbReference>
<dbReference type="Gene3D" id="3.30.450.40">
    <property type="match status" value="1"/>
</dbReference>
<evidence type="ECO:0000256" key="7">
    <source>
        <dbReference type="ARBA" id="ARBA00022741"/>
    </source>
</evidence>
<dbReference type="InterPro" id="IPR029016">
    <property type="entry name" value="GAF-like_dom_sf"/>
</dbReference>
<dbReference type="SMART" id="SM00065">
    <property type="entry name" value="GAF"/>
    <property type="match status" value="1"/>
</dbReference>
<proteinExistence type="predicted"/>
<evidence type="ECO:0000256" key="6">
    <source>
        <dbReference type="ARBA" id="ARBA00022692"/>
    </source>
</evidence>
<accession>A0A7W7RQ53</accession>
<evidence type="ECO:0000256" key="3">
    <source>
        <dbReference type="ARBA" id="ARBA00012438"/>
    </source>
</evidence>
<keyword evidence="12 13" id="KW-0472">Membrane</keyword>
<keyword evidence="4" id="KW-0597">Phosphoprotein</keyword>
<dbReference type="Pfam" id="PF01590">
    <property type="entry name" value="GAF"/>
    <property type="match status" value="1"/>
</dbReference>
<keyword evidence="8 16" id="KW-0418">Kinase</keyword>
<evidence type="ECO:0000313" key="17">
    <source>
        <dbReference type="Proteomes" id="UP000534286"/>
    </source>
</evidence>
<evidence type="ECO:0000256" key="1">
    <source>
        <dbReference type="ARBA" id="ARBA00000085"/>
    </source>
</evidence>
<dbReference type="GO" id="GO:0046983">
    <property type="term" value="F:protein dimerization activity"/>
    <property type="evidence" value="ECO:0007669"/>
    <property type="project" value="InterPro"/>
</dbReference>
<keyword evidence="11" id="KW-0902">Two-component regulatory system</keyword>
<dbReference type="EMBL" id="JACHJU010000001">
    <property type="protein sequence ID" value="MBB4936115.1"/>
    <property type="molecule type" value="Genomic_DNA"/>
</dbReference>
<feature type="domain" description="Histidine kinase/HSP90-like ATPase" evidence="15">
    <location>
        <begin position="500"/>
        <end position="590"/>
    </location>
</feature>
<dbReference type="Gene3D" id="3.30.565.10">
    <property type="entry name" value="Histidine kinase-like ATPase, C-terminal domain"/>
    <property type="match status" value="1"/>
</dbReference>
<evidence type="ECO:0000256" key="13">
    <source>
        <dbReference type="SAM" id="Phobius"/>
    </source>
</evidence>
<dbReference type="InterPro" id="IPR011712">
    <property type="entry name" value="Sig_transdc_His_kin_sub3_dim/P"/>
</dbReference>
<dbReference type="Pfam" id="PF02518">
    <property type="entry name" value="HATPase_c"/>
    <property type="match status" value="1"/>
</dbReference>
<comment type="subcellular location">
    <subcellularLocation>
        <location evidence="2">Membrane</location>
        <topology evidence="2">Multi-pass membrane protein</topology>
    </subcellularLocation>
</comment>
<dbReference type="CDD" id="cd16917">
    <property type="entry name" value="HATPase_UhpB-NarQ-NarX-like"/>
    <property type="match status" value="1"/>
</dbReference>
<dbReference type="InterPro" id="IPR003018">
    <property type="entry name" value="GAF"/>
</dbReference>
<dbReference type="AlphaFoldDB" id="A0A7W7RQ53"/>